<feature type="compositionally biased region" description="Polar residues" evidence="1">
    <location>
        <begin position="161"/>
        <end position="176"/>
    </location>
</feature>
<feature type="compositionally biased region" description="Low complexity" evidence="1">
    <location>
        <begin position="177"/>
        <end position="193"/>
    </location>
</feature>
<evidence type="ECO:0000256" key="1">
    <source>
        <dbReference type="SAM" id="MobiDB-lite"/>
    </source>
</evidence>
<accession>A0A9P3HIJ4</accession>
<name>A0A9P3HIJ4_9FUNG</name>
<reference evidence="2" key="2">
    <citation type="journal article" date="2022" name="Microbiol. Resour. Announc.">
        <title>Whole-Genome Sequence of Entomortierella parvispora E1425, a Mucoromycotan Fungus Associated with Burkholderiaceae-Related Endosymbiotic Bacteria.</title>
        <authorList>
            <person name="Herlambang A."/>
            <person name="Guo Y."/>
            <person name="Takashima Y."/>
            <person name="Narisawa K."/>
            <person name="Ohta H."/>
            <person name="Nishizawa T."/>
        </authorList>
    </citation>
    <scope>NUCLEOTIDE SEQUENCE</scope>
    <source>
        <strain evidence="2">E1425</strain>
    </source>
</reference>
<feature type="compositionally biased region" description="Basic and acidic residues" evidence="1">
    <location>
        <begin position="114"/>
        <end position="134"/>
    </location>
</feature>
<feature type="compositionally biased region" description="Low complexity" evidence="1">
    <location>
        <begin position="93"/>
        <end position="106"/>
    </location>
</feature>
<dbReference type="AlphaFoldDB" id="A0A9P3HIJ4"/>
<evidence type="ECO:0000313" key="2">
    <source>
        <dbReference type="EMBL" id="GJJ77225.1"/>
    </source>
</evidence>
<sequence length="193" mass="21037">MFMLSWIRSSDASANGTAAAAAAAQDNTDQNQQQHDDWVVLPSDHNDLMSASVSNLELLSSSMTLYHPSSSLSPSPRHTHPAAGRSRNSTHDPASSSSASALLPLLNHKSRRQLKQEQRRQQEMEAMERRPRYDPMMAKLRDTEFKMMKLNKMGLRTGRILSSTTGGANSVKSQQRSSAGSAVTSGAAPLKIC</sequence>
<organism evidence="2 3">
    <name type="scientific">Entomortierella parvispora</name>
    <dbReference type="NCBI Taxonomy" id="205924"/>
    <lineage>
        <taxon>Eukaryota</taxon>
        <taxon>Fungi</taxon>
        <taxon>Fungi incertae sedis</taxon>
        <taxon>Mucoromycota</taxon>
        <taxon>Mortierellomycotina</taxon>
        <taxon>Mortierellomycetes</taxon>
        <taxon>Mortierellales</taxon>
        <taxon>Mortierellaceae</taxon>
        <taxon>Entomortierella</taxon>
    </lineage>
</organism>
<protein>
    <submittedName>
        <fullName evidence="2">Uncharacterized protein</fullName>
    </submittedName>
</protein>
<evidence type="ECO:0000313" key="3">
    <source>
        <dbReference type="Proteomes" id="UP000827284"/>
    </source>
</evidence>
<feature type="region of interest" description="Disordered" evidence="1">
    <location>
        <begin position="66"/>
        <end position="134"/>
    </location>
</feature>
<gene>
    <name evidence="2" type="ORF">EMPS_09584</name>
</gene>
<feature type="region of interest" description="Disordered" evidence="1">
    <location>
        <begin position="161"/>
        <end position="193"/>
    </location>
</feature>
<dbReference type="EMBL" id="BQFW01000013">
    <property type="protein sequence ID" value="GJJ77225.1"/>
    <property type="molecule type" value="Genomic_DNA"/>
</dbReference>
<keyword evidence="3" id="KW-1185">Reference proteome</keyword>
<comment type="caution">
    <text evidence="2">The sequence shown here is derived from an EMBL/GenBank/DDBJ whole genome shotgun (WGS) entry which is preliminary data.</text>
</comment>
<proteinExistence type="predicted"/>
<reference evidence="2" key="1">
    <citation type="submission" date="2021-11" db="EMBL/GenBank/DDBJ databases">
        <authorList>
            <person name="Herlambang A."/>
            <person name="Guo Y."/>
            <person name="Takashima Y."/>
            <person name="Nishizawa T."/>
        </authorList>
    </citation>
    <scope>NUCLEOTIDE SEQUENCE</scope>
    <source>
        <strain evidence="2">E1425</strain>
    </source>
</reference>
<dbReference type="OrthoDB" id="2445434at2759"/>
<dbReference type="Proteomes" id="UP000827284">
    <property type="component" value="Unassembled WGS sequence"/>
</dbReference>